<feature type="non-terminal residue" evidence="1">
    <location>
        <position position="1"/>
    </location>
</feature>
<keyword evidence="2" id="KW-1185">Reference proteome</keyword>
<protein>
    <submittedName>
        <fullName evidence="1">13764_t:CDS:1</fullName>
    </submittedName>
</protein>
<evidence type="ECO:0000313" key="1">
    <source>
        <dbReference type="EMBL" id="CAG8782746.1"/>
    </source>
</evidence>
<name>A0A9N9JJU4_9GLOM</name>
<organism evidence="1 2">
    <name type="scientific">Cetraspora pellucida</name>
    <dbReference type="NCBI Taxonomy" id="1433469"/>
    <lineage>
        <taxon>Eukaryota</taxon>
        <taxon>Fungi</taxon>
        <taxon>Fungi incertae sedis</taxon>
        <taxon>Mucoromycota</taxon>
        <taxon>Glomeromycotina</taxon>
        <taxon>Glomeromycetes</taxon>
        <taxon>Diversisporales</taxon>
        <taxon>Gigasporaceae</taxon>
        <taxon>Cetraspora</taxon>
    </lineage>
</organism>
<gene>
    <name evidence="1" type="ORF">CPELLU_LOCUS16482</name>
</gene>
<comment type="caution">
    <text evidence="1">The sequence shown here is derived from an EMBL/GenBank/DDBJ whole genome shotgun (WGS) entry which is preliminary data.</text>
</comment>
<feature type="non-terminal residue" evidence="1">
    <location>
        <position position="92"/>
    </location>
</feature>
<sequence length="92" mass="10581">MNTSYCRALNCTPYEAVFGILHKVTTLINNLLNNNSLYEDEIGKNYQLPEYINNLDDIDYNDKIFLNEALDENSPNISVSTIRSSFINEQNL</sequence>
<proteinExistence type="predicted"/>
<dbReference type="EMBL" id="CAJVQA010024534">
    <property type="protein sequence ID" value="CAG8782746.1"/>
    <property type="molecule type" value="Genomic_DNA"/>
</dbReference>
<dbReference type="Proteomes" id="UP000789759">
    <property type="component" value="Unassembled WGS sequence"/>
</dbReference>
<evidence type="ECO:0000313" key="2">
    <source>
        <dbReference type="Proteomes" id="UP000789759"/>
    </source>
</evidence>
<reference evidence="1" key="1">
    <citation type="submission" date="2021-06" db="EMBL/GenBank/DDBJ databases">
        <authorList>
            <person name="Kallberg Y."/>
            <person name="Tangrot J."/>
            <person name="Rosling A."/>
        </authorList>
    </citation>
    <scope>NUCLEOTIDE SEQUENCE</scope>
    <source>
        <strain evidence="1">FL966</strain>
    </source>
</reference>
<dbReference type="AlphaFoldDB" id="A0A9N9JJU4"/>
<accession>A0A9N9JJU4</accession>